<sequence>MERVNTFRHNSTLAARNLMTAWLNIALNLSIKMDYTQRQYETERNKMIGKRTNGKLEFLLQRSKELQENRGEMDMMTAIFKGGFAHKYSEAITEICAIDVEELGVWMKMYSNIFLKESCLKYVGWTMQEKQVRLKCPTVLQGLYYNRELKVKQELFTSCSKGRMVSTALDKEYGVAVQAIQQLALVLQKSPVKSVELMLVSARIRGLDFNQGRLSLNSPLHHPSRMSTSQGQSGL</sequence>
<comment type="subunit">
    <text evidence="2">Part of the cohesin complex which is composed of a heterodimer between a SMC1 protein (SMC1A or SMC1B) and SMC3, which are attached via their hinge domain, and RAD21 which link them at their heads, and one STAG protein.</text>
</comment>
<keyword evidence="5" id="KW-1185">Reference proteome</keyword>
<dbReference type="PROSITE" id="PS51425">
    <property type="entry name" value="SCD"/>
    <property type="match status" value="1"/>
</dbReference>
<keyword evidence="2" id="KW-0539">Nucleus</keyword>
<protein>
    <recommendedName>
        <fullName evidence="2">Cohesin subunit SA</fullName>
    </recommendedName>
    <alternativeName>
        <fullName evidence="2">SCC3 homolog</fullName>
    </alternativeName>
    <alternativeName>
        <fullName evidence="2">Stromal antigen</fullName>
    </alternativeName>
</protein>
<dbReference type="InterPro" id="IPR020839">
    <property type="entry name" value="SCD"/>
</dbReference>
<evidence type="ECO:0000313" key="5">
    <source>
        <dbReference type="Proteomes" id="UP001166093"/>
    </source>
</evidence>
<feature type="non-terminal residue" evidence="4">
    <location>
        <position position="235"/>
    </location>
</feature>
<dbReference type="Pfam" id="PF08514">
    <property type="entry name" value="STAG"/>
    <property type="match status" value="1"/>
</dbReference>
<evidence type="ECO:0000259" key="3">
    <source>
        <dbReference type="PROSITE" id="PS51425"/>
    </source>
</evidence>
<reference evidence="4" key="1">
    <citation type="journal article" date="2021" name="Cell">
        <title>Tracing the genetic footprints of vertebrate landing in non-teleost ray-finned fishes.</title>
        <authorList>
            <person name="Bi X."/>
            <person name="Wang K."/>
            <person name="Yang L."/>
            <person name="Pan H."/>
            <person name="Jiang H."/>
            <person name="Wei Q."/>
            <person name="Fang M."/>
            <person name="Yu H."/>
            <person name="Zhu C."/>
            <person name="Cai Y."/>
            <person name="He Y."/>
            <person name="Gan X."/>
            <person name="Zeng H."/>
            <person name="Yu D."/>
            <person name="Zhu Y."/>
            <person name="Jiang H."/>
            <person name="Qiu Q."/>
            <person name="Yang H."/>
            <person name="Zhang Y.E."/>
            <person name="Wang W."/>
            <person name="Zhu M."/>
            <person name="He S."/>
            <person name="Zhang G."/>
        </authorList>
    </citation>
    <scope>NUCLEOTIDE SEQUENCE</scope>
    <source>
        <strain evidence="4">Pddl_001</strain>
    </source>
</reference>
<dbReference type="PANTHER" id="PTHR11199">
    <property type="entry name" value="STROMAL ANTIGEN"/>
    <property type="match status" value="1"/>
</dbReference>
<dbReference type="Proteomes" id="UP001166093">
    <property type="component" value="Unassembled WGS sequence"/>
</dbReference>
<dbReference type="InterPro" id="IPR039662">
    <property type="entry name" value="Cohesin_Scc3/SA"/>
</dbReference>
<evidence type="ECO:0000256" key="1">
    <source>
        <dbReference type="ARBA" id="ARBA00005486"/>
    </source>
</evidence>
<dbReference type="PANTHER" id="PTHR11199:SF3">
    <property type="entry name" value="COHESIN SUBUNIT SA-2"/>
    <property type="match status" value="1"/>
</dbReference>
<keyword evidence="2" id="KW-0131">Cell cycle</keyword>
<keyword evidence="2" id="KW-0132">Cell division</keyword>
<comment type="function">
    <text evidence="2">Component of cohesin complex, a complex required for the cohesion of sister chromatids after DNA replication. The cohesin complex apparently forms a large proteinaceous ring within which sister chromatids can be trapped. At anaphase, the complex is cleaved and dissociates from chromatin, allowing sister chromatids to segregate.</text>
</comment>
<feature type="domain" description="SCD" evidence="3">
    <location>
        <begin position="84"/>
        <end position="167"/>
    </location>
</feature>
<comment type="similarity">
    <text evidence="1 2">Belongs to the SCC3 family.</text>
</comment>
<feature type="non-terminal residue" evidence="4">
    <location>
        <position position="1"/>
    </location>
</feature>
<dbReference type="EMBL" id="JAAWVQ010056526">
    <property type="protein sequence ID" value="MBN3276046.1"/>
    <property type="molecule type" value="Genomic_DNA"/>
</dbReference>
<keyword evidence="2" id="KW-0158">Chromosome</keyword>
<name>A0ABS2XP04_POLSP</name>
<accession>A0ABS2XP04</accession>
<proteinExistence type="inferred from homology"/>
<dbReference type="InterPro" id="IPR013721">
    <property type="entry name" value="STAG"/>
</dbReference>
<keyword evidence="2" id="KW-0159">Chromosome partition</keyword>
<comment type="caution">
    <text evidence="4">The sequence shown here is derived from an EMBL/GenBank/DDBJ whole genome shotgun (WGS) entry which is preliminary data.</text>
</comment>
<comment type="subcellular location">
    <subcellularLocation>
        <location evidence="2">Nucleus</location>
    </subcellularLocation>
    <subcellularLocation>
        <location evidence="2">Chromosome</location>
    </subcellularLocation>
    <subcellularLocation>
        <location evidence="2">Chromosome</location>
        <location evidence="2">Centromere</location>
    </subcellularLocation>
</comment>
<organism evidence="4 5">
    <name type="scientific">Polyodon spathula</name>
    <name type="common">North American paddlefish</name>
    <name type="synonym">Squalus spathula</name>
    <dbReference type="NCBI Taxonomy" id="7913"/>
    <lineage>
        <taxon>Eukaryota</taxon>
        <taxon>Metazoa</taxon>
        <taxon>Chordata</taxon>
        <taxon>Craniata</taxon>
        <taxon>Vertebrata</taxon>
        <taxon>Euteleostomi</taxon>
        <taxon>Actinopterygii</taxon>
        <taxon>Chondrostei</taxon>
        <taxon>Acipenseriformes</taxon>
        <taxon>Polyodontidae</taxon>
        <taxon>Polyodon</taxon>
    </lineage>
</organism>
<gene>
    <name evidence="4" type="primary">Stag2_3</name>
    <name evidence="4" type="ORF">GTO93_0021470</name>
</gene>
<evidence type="ECO:0000313" key="4">
    <source>
        <dbReference type="EMBL" id="MBN3276046.1"/>
    </source>
</evidence>
<evidence type="ECO:0000256" key="2">
    <source>
        <dbReference type="RuleBase" id="RU369063"/>
    </source>
</evidence>
<dbReference type="Pfam" id="PF21581">
    <property type="entry name" value="SCD"/>
    <property type="match status" value="1"/>
</dbReference>